<gene>
    <name evidence="2" type="ORF">MIU77_18895</name>
</gene>
<feature type="compositionally biased region" description="Pro residues" evidence="1">
    <location>
        <begin position="15"/>
        <end position="25"/>
    </location>
</feature>
<dbReference type="EMBL" id="CP092365">
    <property type="protein sequence ID" value="UVI51719.1"/>
    <property type="molecule type" value="Genomic_DNA"/>
</dbReference>
<keyword evidence="3" id="KW-1185">Reference proteome</keyword>
<dbReference type="RefSeq" id="WP_260063027.1">
    <property type="nucleotide sequence ID" value="NZ_CP092365.1"/>
</dbReference>
<proteinExistence type="predicted"/>
<evidence type="ECO:0000313" key="2">
    <source>
        <dbReference type="EMBL" id="UVI51719.1"/>
    </source>
</evidence>
<dbReference type="Proteomes" id="UP001055200">
    <property type="component" value="Chromosome"/>
</dbReference>
<accession>A0ABY5T2A8</accession>
<name>A0ABY5T2A8_9MYCO</name>
<evidence type="ECO:0000256" key="1">
    <source>
        <dbReference type="SAM" id="MobiDB-lite"/>
    </source>
</evidence>
<sequence>MAALLTLPALGPVDTPEPLPSPVEMPTPDLSSPAGTAPTLP</sequence>
<organism evidence="2 3">
    <name type="scientific">Mycolicibacillus parakoreensis</name>
    <dbReference type="NCBI Taxonomy" id="1069221"/>
    <lineage>
        <taxon>Bacteria</taxon>
        <taxon>Bacillati</taxon>
        <taxon>Actinomycetota</taxon>
        <taxon>Actinomycetes</taxon>
        <taxon>Mycobacteriales</taxon>
        <taxon>Mycobacteriaceae</taxon>
        <taxon>Mycolicibacillus</taxon>
    </lineage>
</organism>
<evidence type="ECO:0000313" key="3">
    <source>
        <dbReference type="Proteomes" id="UP001055200"/>
    </source>
</evidence>
<reference evidence="2" key="1">
    <citation type="submission" date="2022-08" db="EMBL/GenBank/DDBJ databases">
        <title>Complete genome sequence of 14 non-tuberculosis mycobacteria type-strains.</title>
        <authorList>
            <person name="Igarashi Y."/>
            <person name="Osugi A."/>
            <person name="Mitarai S."/>
        </authorList>
    </citation>
    <scope>NUCLEOTIDE SEQUENCE</scope>
    <source>
        <strain evidence="2">DSM 45575</strain>
    </source>
</reference>
<feature type="region of interest" description="Disordered" evidence="1">
    <location>
        <begin position="1"/>
        <end position="41"/>
    </location>
</feature>
<protein>
    <submittedName>
        <fullName evidence="2">Uncharacterized protein</fullName>
    </submittedName>
</protein>